<dbReference type="InterPro" id="IPR018911">
    <property type="entry name" value="Gmad2_Ig-like_dom"/>
</dbReference>
<sequence length="285" mass="29911">MRRSPIEKLARVSVIALALLLSGCGTSVTPSSSPTPTTSTPTPSPSTSAPETRALAQYWVADTARGFRLYREFTRISVTPDPITAALRALVTTKPKDPDYSSFWPVETKINSVVTSGNAATIDLTLGKMNVGSEGESLAIAQFVWTATAANPSVSKILLTVDGKKVESIAGHVDATKPFTRAPSYEVLAPVWITSPDEGATKSAAGFTLSGLASTFEANVAWKVFQNGTLLKQGSTLAGEAAPAWAPWSVAITGLAPGKYQFAAMEFSAKDGSLVAQDTKNATLK</sequence>
<dbReference type="Pfam" id="PF10646">
    <property type="entry name" value="Germane"/>
    <property type="match status" value="1"/>
</dbReference>
<evidence type="ECO:0000259" key="2">
    <source>
        <dbReference type="SMART" id="SM00909"/>
    </source>
</evidence>
<dbReference type="AlphaFoldDB" id="A0A1J5PXW3"/>
<name>A0A1J5PXW3_9ZZZZ</name>
<organism evidence="3">
    <name type="scientific">mine drainage metagenome</name>
    <dbReference type="NCBI Taxonomy" id="410659"/>
    <lineage>
        <taxon>unclassified sequences</taxon>
        <taxon>metagenomes</taxon>
        <taxon>ecological metagenomes</taxon>
    </lineage>
</organism>
<protein>
    <submittedName>
        <fullName evidence="3">Sporulation and spore germination</fullName>
    </submittedName>
</protein>
<evidence type="ECO:0000256" key="1">
    <source>
        <dbReference type="SAM" id="MobiDB-lite"/>
    </source>
</evidence>
<feature type="region of interest" description="Disordered" evidence="1">
    <location>
        <begin position="27"/>
        <end position="51"/>
    </location>
</feature>
<reference evidence="3" key="1">
    <citation type="submission" date="2016-10" db="EMBL/GenBank/DDBJ databases">
        <title>Sequence of Gallionella enrichment culture.</title>
        <authorList>
            <person name="Poehlein A."/>
            <person name="Muehling M."/>
            <person name="Daniel R."/>
        </authorList>
    </citation>
    <scope>NUCLEOTIDE SEQUENCE</scope>
</reference>
<evidence type="ECO:0000313" key="3">
    <source>
        <dbReference type="EMBL" id="OIQ72655.1"/>
    </source>
</evidence>
<comment type="caution">
    <text evidence="3">The sequence shown here is derived from an EMBL/GenBank/DDBJ whole genome shotgun (WGS) entry which is preliminary data.</text>
</comment>
<gene>
    <name evidence="3" type="ORF">GALL_457170</name>
</gene>
<dbReference type="Pfam" id="PF10648">
    <property type="entry name" value="Gmad2"/>
    <property type="match status" value="1"/>
</dbReference>
<feature type="domain" description="GerMN" evidence="2">
    <location>
        <begin position="83"/>
        <end position="170"/>
    </location>
</feature>
<feature type="compositionally biased region" description="Low complexity" evidence="1">
    <location>
        <begin position="27"/>
        <end position="48"/>
    </location>
</feature>
<dbReference type="InterPro" id="IPR019606">
    <property type="entry name" value="GerMN"/>
</dbReference>
<dbReference type="SMART" id="SM00909">
    <property type="entry name" value="Germane"/>
    <property type="match status" value="1"/>
</dbReference>
<accession>A0A1J5PXW3</accession>
<dbReference type="EMBL" id="MLJW01003180">
    <property type="protein sequence ID" value="OIQ72655.1"/>
    <property type="molecule type" value="Genomic_DNA"/>
</dbReference>
<proteinExistence type="predicted"/>
<dbReference type="PROSITE" id="PS51257">
    <property type="entry name" value="PROKAR_LIPOPROTEIN"/>
    <property type="match status" value="1"/>
</dbReference>